<dbReference type="AlphaFoldDB" id="A0A075H811"/>
<accession>A0A075H811</accession>
<evidence type="ECO:0000313" key="1">
    <source>
        <dbReference type="EMBL" id="AIF12666.1"/>
    </source>
</evidence>
<dbReference type="EMBL" id="KF900950">
    <property type="protein sequence ID" value="AIF12666.1"/>
    <property type="molecule type" value="Genomic_DNA"/>
</dbReference>
<organism evidence="1">
    <name type="scientific">uncultured marine thaumarchaeote KM3_56_F06</name>
    <dbReference type="NCBI Taxonomy" id="1456204"/>
    <lineage>
        <taxon>Archaea</taxon>
        <taxon>Nitrososphaerota</taxon>
        <taxon>environmental samples</taxon>
    </lineage>
</organism>
<sequence>MKNAQCKKCLNKFHQKDIYTIQQFQYRKTPSYKWSVKYFEKLGITEWDSFCEACMSNYSKESEKKWDESKI</sequence>
<proteinExistence type="predicted"/>
<name>A0A075H811_9ARCH</name>
<reference evidence="1" key="1">
    <citation type="journal article" date="2014" name="Genome Biol. Evol.">
        <title>Pangenome evidence for extensive interdomain horizontal transfer affecting lineage core and shell genes in uncultured planktonic thaumarchaeota and euryarchaeota.</title>
        <authorList>
            <person name="Deschamps P."/>
            <person name="Zivanovic Y."/>
            <person name="Moreira D."/>
            <person name="Rodriguez-Valera F."/>
            <person name="Lopez-Garcia P."/>
        </authorList>
    </citation>
    <scope>NUCLEOTIDE SEQUENCE</scope>
</reference>
<protein>
    <submittedName>
        <fullName evidence="1">Uncharacterized protein</fullName>
    </submittedName>
</protein>